<organism evidence="2 3">
    <name type="scientific">Moraxella bovis</name>
    <dbReference type="NCBI Taxonomy" id="476"/>
    <lineage>
        <taxon>Bacteria</taxon>
        <taxon>Pseudomonadati</taxon>
        <taxon>Pseudomonadota</taxon>
        <taxon>Gammaproteobacteria</taxon>
        <taxon>Moraxellales</taxon>
        <taxon>Moraxellaceae</taxon>
        <taxon>Moraxella</taxon>
    </lineage>
</organism>
<reference evidence="2" key="1">
    <citation type="journal article" date="2022" name="BMC Microbiol.">
        <title>Whole genome sequencing of Moraxella bovis strains from North America reveals two genotypes with different genetic determinants.</title>
        <authorList>
            <person name="Wynn E.L."/>
            <person name="Hille M.M."/>
            <person name="Loy J.D."/>
            <person name="Schuller G."/>
            <person name="Kuhn K.L."/>
            <person name="Dickey A.M."/>
            <person name="Bono J.L."/>
            <person name="Clawson M.L."/>
        </authorList>
    </citation>
    <scope>NUCLEOTIDE SEQUENCE</scope>
    <source>
        <strain evidence="2">SAM102599</strain>
    </source>
</reference>
<keyword evidence="1" id="KW-0812">Transmembrane</keyword>
<keyword evidence="2" id="KW-0614">Plasmid</keyword>
<proteinExistence type="predicted"/>
<name>A0ABY6MCU3_MORBO</name>
<evidence type="ECO:0000313" key="3">
    <source>
        <dbReference type="Proteomes" id="UP001163632"/>
    </source>
</evidence>
<dbReference type="Proteomes" id="UP001163632">
    <property type="component" value="Plasmid unnamed1"/>
</dbReference>
<evidence type="ECO:0000313" key="2">
    <source>
        <dbReference type="EMBL" id="UZA04759.1"/>
    </source>
</evidence>
<keyword evidence="1" id="KW-0472">Membrane</keyword>
<keyword evidence="3" id="KW-1185">Reference proteome</keyword>
<feature type="transmembrane region" description="Helical" evidence="1">
    <location>
        <begin position="111"/>
        <end position="131"/>
    </location>
</feature>
<sequence>MAKLIKGVTVLLTLPVRLIFPRGTALRTKMPVKATQKIVCPSCLQGHMYHEPYSQDSEQDTGVWHCEKCTYIVADLSSDPKVAKQVIAKQAIGMTRTIDSRLVAKVVKKRVLATRILAGLCWFLSMIALGLLLNGYFMAFFLAFFVIITNVFNMLIQGYRAWQLANNHFYSQTPKQDFIDFIKRGQWLSNPLTEQTTTKIDL</sequence>
<keyword evidence="1" id="KW-1133">Transmembrane helix</keyword>
<accession>A0ABY6MCU3</accession>
<evidence type="ECO:0008006" key="4">
    <source>
        <dbReference type="Google" id="ProtNLM"/>
    </source>
</evidence>
<gene>
    <name evidence="2" type="ORF">LP092_15440</name>
</gene>
<protein>
    <recommendedName>
        <fullName evidence="4">DUF2628 domain-containing protein</fullName>
    </recommendedName>
</protein>
<dbReference type="RefSeq" id="WP_264697327.1">
    <property type="nucleotide sequence ID" value="NZ_CP087831.1"/>
</dbReference>
<evidence type="ECO:0000256" key="1">
    <source>
        <dbReference type="SAM" id="Phobius"/>
    </source>
</evidence>
<dbReference type="EMBL" id="CP087831">
    <property type="protein sequence ID" value="UZA04759.1"/>
    <property type="molecule type" value="Genomic_DNA"/>
</dbReference>
<feature type="transmembrane region" description="Helical" evidence="1">
    <location>
        <begin position="137"/>
        <end position="156"/>
    </location>
</feature>
<geneLocation type="plasmid" evidence="2 3">
    <name>unnamed1</name>
</geneLocation>